<reference evidence="2 3" key="1">
    <citation type="submission" date="2023-03" db="EMBL/GenBank/DDBJ databases">
        <title>High recombination rates correlate with genetic variation in Cardiocondyla obscurior ants.</title>
        <authorList>
            <person name="Errbii M."/>
        </authorList>
    </citation>
    <scope>NUCLEOTIDE SEQUENCE [LARGE SCALE GENOMIC DNA]</scope>
    <source>
        <strain evidence="2">Alpha-2009</strain>
        <tissue evidence="2">Whole body</tissue>
    </source>
</reference>
<keyword evidence="3" id="KW-1185">Reference proteome</keyword>
<evidence type="ECO:0000313" key="2">
    <source>
        <dbReference type="EMBL" id="KAL0133851.1"/>
    </source>
</evidence>
<evidence type="ECO:0000256" key="1">
    <source>
        <dbReference type="SAM" id="SignalP"/>
    </source>
</evidence>
<gene>
    <name evidence="2" type="ORF">PUN28_001063</name>
</gene>
<dbReference type="EMBL" id="JADYXP020000001">
    <property type="protein sequence ID" value="KAL0133851.1"/>
    <property type="molecule type" value="Genomic_DNA"/>
</dbReference>
<feature type="signal peptide" evidence="1">
    <location>
        <begin position="1"/>
        <end position="20"/>
    </location>
</feature>
<organism evidence="2 3">
    <name type="scientific">Cardiocondyla obscurior</name>
    <dbReference type="NCBI Taxonomy" id="286306"/>
    <lineage>
        <taxon>Eukaryota</taxon>
        <taxon>Metazoa</taxon>
        <taxon>Ecdysozoa</taxon>
        <taxon>Arthropoda</taxon>
        <taxon>Hexapoda</taxon>
        <taxon>Insecta</taxon>
        <taxon>Pterygota</taxon>
        <taxon>Neoptera</taxon>
        <taxon>Endopterygota</taxon>
        <taxon>Hymenoptera</taxon>
        <taxon>Apocrita</taxon>
        <taxon>Aculeata</taxon>
        <taxon>Formicoidea</taxon>
        <taxon>Formicidae</taxon>
        <taxon>Myrmicinae</taxon>
        <taxon>Cardiocondyla</taxon>
    </lineage>
</organism>
<accession>A0AAW2H342</accession>
<keyword evidence="1" id="KW-0732">Signal</keyword>
<dbReference type="AlphaFoldDB" id="A0AAW2H342"/>
<evidence type="ECO:0000313" key="3">
    <source>
        <dbReference type="Proteomes" id="UP001430953"/>
    </source>
</evidence>
<comment type="caution">
    <text evidence="2">The sequence shown here is derived from an EMBL/GenBank/DDBJ whole genome shotgun (WGS) entry which is preliminary data.</text>
</comment>
<protein>
    <recommendedName>
        <fullName evidence="4">Secreted protein</fullName>
    </recommendedName>
</protein>
<name>A0AAW2H342_9HYME</name>
<evidence type="ECO:0008006" key="4">
    <source>
        <dbReference type="Google" id="ProtNLM"/>
    </source>
</evidence>
<feature type="chain" id="PRO_5043845092" description="Secreted protein" evidence="1">
    <location>
        <begin position="21"/>
        <end position="167"/>
    </location>
</feature>
<sequence>MVFIVVAIVVVGILFHSVQPILPVHPSCTVPPSLFASSTFPSSALTSVFSHRAPISRVAIAFIIDRVPSRAHTFLSFGRSSCVNRGSNLRRILDHHARSRPFRVASESGCVAFRSSKQSAESLFAHRSPVLEELDKRDGAIAARRRFATPTGCGLSEALGRMRVVAA</sequence>
<dbReference type="Proteomes" id="UP001430953">
    <property type="component" value="Unassembled WGS sequence"/>
</dbReference>
<proteinExistence type="predicted"/>